<dbReference type="Pfam" id="PF00106">
    <property type="entry name" value="adh_short"/>
    <property type="match status" value="1"/>
</dbReference>
<dbReference type="InterPro" id="IPR020904">
    <property type="entry name" value="Sc_DH/Rdtase_CS"/>
</dbReference>
<dbReference type="KEGG" id="ccro:CMC5_043470"/>
<keyword evidence="2" id="KW-0560">Oxidoreductase</keyword>
<organism evidence="3 4">
    <name type="scientific">Chondromyces crocatus</name>
    <dbReference type="NCBI Taxonomy" id="52"/>
    <lineage>
        <taxon>Bacteria</taxon>
        <taxon>Pseudomonadati</taxon>
        <taxon>Myxococcota</taxon>
        <taxon>Polyangia</taxon>
        <taxon>Polyangiales</taxon>
        <taxon>Polyangiaceae</taxon>
        <taxon>Chondromyces</taxon>
    </lineage>
</organism>
<keyword evidence="4" id="KW-1185">Reference proteome</keyword>
<dbReference type="STRING" id="52.CMC5_043470"/>
<evidence type="ECO:0000313" key="4">
    <source>
        <dbReference type="Proteomes" id="UP000067626"/>
    </source>
</evidence>
<accession>A0A0K1EH68</accession>
<name>A0A0K1EH68_CHOCO</name>
<reference evidence="3 4" key="1">
    <citation type="submission" date="2015-07" db="EMBL/GenBank/DDBJ databases">
        <title>Genome analysis of myxobacterium Chondromyces crocatus Cm c5 reveals a high potential for natural compound synthesis and the genetic basis for the loss of fruiting body formation.</title>
        <authorList>
            <person name="Zaburannyi N."/>
            <person name="Bunk B."/>
            <person name="Maier J."/>
            <person name="Overmann J."/>
            <person name="Mueller R."/>
        </authorList>
    </citation>
    <scope>NUCLEOTIDE SEQUENCE [LARGE SCALE GENOMIC DNA]</scope>
    <source>
        <strain evidence="3 4">Cm c5</strain>
    </source>
</reference>
<dbReference type="InterPro" id="IPR036291">
    <property type="entry name" value="NAD(P)-bd_dom_sf"/>
</dbReference>
<dbReference type="PANTHER" id="PTHR24320:SF148">
    <property type="entry name" value="NAD(P)-BINDING ROSSMANN-FOLD SUPERFAMILY PROTEIN"/>
    <property type="match status" value="1"/>
</dbReference>
<dbReference type="GO" id="GO:0016491">
    <property type="term" value="F:oxidoreductase activity"/>
    <property type="evidence" value="ECO:0007669"/>
    <property type="project" value="UniProtKB-KW"/>
</dbReference>
<proteinExistence type="inferred from homology"/>
<dbReference type="EMBL" id="CP012159">
    <property type="protein sequence ID" value="AKT40194.1"/>
    <property type="molecule type" value="Genomic_DNA"/>
</dbReference>
<dbReference type="PRINTS" id="PR00081">
    <property type="entry name" value="GDHRDH"/>
</dbReference>
<evidence type="ECO:0000313" key="3">
    <source>
        <dbReference type="EMBL" id="AKT40194.1"/>
    </source>
</evidence>
<comment type="similarity">
    <text evidence="1">Belongs to the short-chain dehydrogenases/reductases (SDR) family.</text>
</comment>
<dbReference type="Proteomes" id="UP000067626">
    <property type="component" value="Chromosome"/>
</dbReference>
<protein>
    <submittedName>
        <fullName evidence="3">Short-chain dehydrogenase</fullName>
    </submittedName>
</protein>
<sequence length="274" mass="29961">MTTALVTGARTGVGFELTRRLLSEGWEVVALVRSDLPPEPFVKEAQGEQRLRVVKGDLSDLGSLKQALREITAREASLDVLFNNAAISTEALRFSPGGRELQFEVNTVVPYILAMELKDLLRKGKLRTVINSSSNAALTVKRFDPATLERPPTFKKLFGPYAASKLALSLWTREAASRFSAEGIEIRSTCPGPNRTPMSAGGGMPWWLLPFQRLTFSHPSKGAARLHEVAFGRFRGEAGVFVNRGKVTPLGFEAEGRAVLERVRAVHEGAFLAA</sequence>
<dbReference type="PATRIC" id="fig|52.7.peg.4793"/>
<dbReference type="InterPro" id="IPR002347">
    <property type="entry name" value="SDR_fam"/>
</dbReference>
<dbReference type="AlphaFoldDB" id="A0A0K1EH68"/>
<dbReference type="PANTHER" id="PTHR24320">
    <property type="entry name" value="RETINOL DEHYDROGENASE"/>
    <property type="match status" value="1"/>
</dbReference>
<dbReference type="Gene3D" id="3.40.50.720">
    <property type="entry name" value="NAD(P)-binding Rossmann-like Domain"/>
    <property type="match status" value="1"/>
</dbReference>
<dbReference type="OrthoDB" id="9809821at2"/>
<dbReference type="SUPFAM" id="SSF51735">
    <property type="entry name" value="NAD(P)-binding Rossmann-fold domains"/>
    <property type="match status" value="1"/>
</dbReference>
<evidence type="ECO:0000256" key="2">
    <source>
        <dbReference type="ARBA" id="ARBA00023002"/>
    </source>
</evidence>
<gene>
    <name evidence="3" type="ORF">CMC5_043470</name>
</gene>
<dbReference type="PROSITE" id="PS00061">
    <property type="entry name" value="ADH_SHORT"/>
    <property type="match status" value="1"/>
</dbReference>
<evidence type="ECO:0000256" key="1">
    <source>
        <dbReference type="ARBA" id="ARBA00006484"/>
    </source>
</evidence>
<dbReference type="RefSeq" id="WP_050432163.1">
    <property type="nucleotide sequence ID" value="NZ_CP012159.1"/>
</dbReference>